<dbReference type="AlphaFoldDB" id="A0A9Q5HZS8"/>
<name>A0A9Q5HZS8_SANBA</name>
<keyword evidence="3" id="KW-1185">Reference proteome</keyword>
<dbReference type="EMBL" id="LNZH02000166">
    <property type="protein sequence ID" value="OCB89019.1"/>
    <property type="molecule type" value="Genomic_DNA"/>
</dbReference>
<dbReference type="OrthoDB" id="3201641at2759"/>
<accession>A0A9Q5HZS8</accession>
<gene>
    <name evidence="2" type="ORF">A7U60_g3827</name>
</gene>
<dbReference type="Gene3D" id="3.30.450.30">
    <property type="entry name" value="Dynein light chain 2a, cytoplasmic"/>
    <property type="match status" value="1"/>
</dbReference>
<sequence length="172" mass="18014">MLALSSLNKLLGHVLAPPALHTAVLFTAAGALVSYATAASSPESSSNPRPKDDIRVLVGLASEVWAETKEDGEGMVDSELGRIIVLPIVPTSKQQQEGGSGNSNNSGNNSTSSSQPPKDSALLIALNATDDIEWGDLQHKAQTLAAHLSKPLEKLQAKLDSTSPPLSKTTRR</sequence>
<dbReference type="Proteomes" id="UP000757232">
    <property type="component" value="Unassembled WGS sequence"/>
</dbReference>
<feature type="region of interest" description="Disordered" evidence="1">
    <location>
        <begin position="91"/>
        <end position="118"/>
    </location>
</feature>
<feature type="compositionally biased region" description="Low complexity" evidence="1">
    <location>
        <begin position="102"/>
        <end position="114"/>
    </location>
</feature>
<evidence type="ECO:0000313" key="3">
    <source>
        <dbReference type="Proteomes" id="UP000757232"/>
    </source>
</evidence>
<organism evidence="2 3">
    <name type="scientific">Sanghuangporus baumii</name>
    <name type="common">Phellinus baumii</name>
    <dbReference type="NCBI Taxonomy" id="108892"/>
    <lineage>
        <taxon>Eukaryota</taxon>
        <taxon>Fungi</taxon>
        <taxon>Dikarya</taxon>
        <taxon>Basidiomycota</taxon>
        <taxon>Agaricomycotina</taxon>
        <taxon>Agaricomycetes</taxon>
        <taxon>Hymenochaetales</taxon>
        <taxon>Hymenochaetaceae</taxon>
        <taxon>Sanghuangporus</taxon>
    </lineage>
</organism>
<evidence type="ECO:0000313" key="2">
    <source>
        <dbReference type="EMBL" id="OCB89019.1"/>
    </source>
</evidence>
<evidence type="ECO:0000256" key="1">
    <source>
        <dbReference type="SAM" id="MobiDB-lite"/>
    </source>
</evidence>
<reference evidence="2" key="1">
    <citation type="submission" date="2016-06" db="EMBL/GenBank/DDBJ databases">
        <title>Draft Genome sequence of the fungus Inonotus baumii.</title>
        <authorList>
            <person name="Zhu H."/>
            <person name="Lin W."/>
        </authorList>
    </citation>
    <scope>NUCLEOTIDE SEQUENCE</scope>
    <source>
        <strain evidence="2">821</strain>
    </source>
</reference>
<proteinExistence type="predicted"/>
<comment type="caution">
    <text evidence="2">The sequence shown here is derived from an EMBL/GenBank/DDBJ whole genome shotgun (WGS) entry which is preliminary data.</text>
</comment>
<protein>
    <submittedName>
        <fullName evidence="2">Uncharacterized protein</fullName>
    </submittedName>
</protein>